<protein>
    <recommendedName>
        <fullName evidence="2">DC-UbP/UBTD2 N-terminal domain-containing protein</fullName>
    </recommendedName>
</protein>
<dbReference type="InterPro" id="IPR029071">
    <property type="entry name" value="Ubiquitin-like_domsf"/>
</dbReference>
<dbReference type="SUPFAM" id="SSF54236">
    <property type="entry name" value="Ubiquitin-like"/>
    <property type="match status" value="1"/>
</dbReference>
<evidence type="ECO:0000313" key="3">
    <source>
        <dbReference type="EMBL" id="KAK5168319.1"/>
    </source>
</evidence>
<gene>
    <name evidence="3" type="ORF">LTR77_006888</name>
</gene>
<dbReference type="InterPro" id="IPR038169">
    <property type="entry name" value="DC-UbP/UBTD2_N_sf"/>
</dbReference>
<accession>A0AAV9P6G4</accession>
<organism evidence="3 4">
    <name type="scientific">Saxophila tyrrhenica</name>
    <dbReference type="NCBI Taxonomy" id="1690608"/>
    <lineage>
        <taxon>Eukaryota</taxon>
        <taxon>Fungi</taxon>
        <taxon>Dikarya</taxon>
        <taxon>Ascomycota</taxon>
        <taxon>Pezizomycotina</taxon>
        <taxon>Dothideomycetes</taxon>
        <taxon>Dothideomycetidae</taxon>
        <taxon>Mycosphaerellales</taxon>
        <taxon>Extremaceae</taxon>
        <taxon>Saxophila</taxon>
    </lineage>
</organism>
<dbReference type="Pfam" id="PF16455">
    <property type="entry name" value="UBD"/>
    <property type="match status" value="1"/>
</dbReference>
<dbReference type="Gene3D" id="1.20.225.20">
    <property type="entry name" value="Ub domain-containing protein, DC-UbP/UBTD2, N-terminal domain"/>
    <property type="match status" value="1"/>
</dbReference>
<proteinExistence type="predicted"/>
<evidence type="ECO:0000313" key="4">
    <source>
        <dbReference type="Proteomes" id="UP001337655"/>
    </source>
</evidence>
<dbReference type="AlphaFoldDB" id="A0AAV9P6G4"/>
<evidence type="ECO:0000256" key="1">
    <source>
        <dbReference type="SAM" id="MobiDB-lite"/>
    </source>
</evidence>
<feature type="region of interest" description="Disordered" evidence="1">
    <location>
        <begin position="163"/>
        <end position="222"/>
    </location>
</feature>
<dbReference type="InterPro" id="IPR039869">
    <property type="entry name" value="UBTD1/2"/>
</dbReference>
<dbReference type="EMBL" id="JAVRRT010000010">
    <property type="protein sequence ID" value="KAK5168319.1"/>
    <property type="molecule type" value="Genomic_DNA"/>
</dbReference>
<feature type="region of interest" description="Disordered" evidence="1">
    <location>
        <begin position="1"/>
        <end position="73"/>
    </location>
</feature>
<comment type="caution">
    <text evidence="3">The sequence shown here is derived from an EMBL/GenBank/DDBJ whole genome shotgun (WGS) entry which is preliminary data.</text>
</comment>
<sequence length="307" mass="32855">MGCCNSTTRSPSTTPPPSTIPPTTADNIPPPPAHTHTAPPSAPTLPNTPLTQPSPLPTSPTHLPHHPPPWPRSLLEHERQAFFETRVTGNPEIWKALRLICEEVRQGNVAEAQAVMDAAGLTCPTGKLYVKDRGMGARRRGKGEGVFDERGVGYEVPKWVVVDPGDVVEDENEDEDGEKEDGDDEEGSATGAEDPDVEGIGGGKRRDEKGKSPAPDPGPTVRVRARLSDRGTDIVVSVGSKQTVADVVRAIQGKIGGKRVRMMFLGKTLDERVRLEESGWREGCVVNALVFEGSEGMISGKGGKKGK</sequence>
<name>A0AAV9P6G4_9PEZI</name>
<dbReference type="Proteomes" id="UP001337655">
    <property type="component" value="Unassembled WGS sequence"/>
</dbReference>
<dbReference type="PANTHER" id="PTHR13609">
    <property type="entry name" value="UBIQUITIN DOMAIN CONTAINING 1 PROTEIN-RELATED"/>
    <property type="match status" value="1"/>
</dbReference>
<dbReference type="InterPro" id="IPR032752">
    <property type="entry name" value="DC-UbP/UBTD2_N"/>
</dbReference>
<feature type="compositionally biased region" description="Low complexity" evidence="1">
    <location>
        <begin position="1"/>
        <end position="12"/>
    </location>
</feature>
<dbReference type="GeneID" id="89928227"/>
<reference evidence="3 4" key="1">
    <citation type="submission" date="2023-08" db="EMBL/GenBank/DDBJ databases">
        <title>Black Yeasts Isolated from many extreme environments.</title>
        <authorList>
            <person name="Coleine C."/>
            <person name="Stajich J.E."/>
            <person name="Selbmann L."/>
        </authorList>
    </citation>
    <scope>NUCLEOTIDE SEQUENCE [LARGE SCALE GENOMIC DNA]</scope>
    <source>
        <strain evidence="3 4">CCFEE 5935</strain>
    </source>
</reference>
<evidence type="ECO:0000259" key="2">
    <source>
        <dbReference type="Pfam" id="PF16455"/>
    </source>
</evidence>
<dbReference type="RefSeq" id="XP_064657929.1">
    <property type="nucleotide sequence ID" value="XM_064804128.1"/>
</dbReference>
<feature type="domain" description="DC-UbP/UBTD2 N-terminal" evidence="2">
    <location>
        <begin position="65"/>
        <end position="170"/>
    </location>
</feature>
<keyword evidence="4" id="KW-1185">Reference proteome</keyword>
<feature type="compositionally biased region" description="Acidic residues" evidence="1">
    <location>
        <begin position="166"/>
        <end position="197"/>
    </location>
</feature>
<feature type="compositionally biased region" description="Low complexity" evidence="1">
    <location>
        <begin position="34"/>
        <end position="51"/>
    </location>
</feature>